<dbReference type="GO" id="GO:0005737">
    <property type="term" value="C:cytoplasm"/>
    <property type="evidence" value="ECO:0007669"/>
    <property type="project" value="TreeGrafter"/>
</dbReference>
<dbReference type="InterPro" id="IPR022998">
    <property type="entry name" value="ThiamineP_synth_TenI"/>
</dbReference>
<dbReference type="Pfam" id="PF02581">
    <property type="entry name" value="TMP-TENI"/>
    <property type="match status" value="1"/>
</dbReference>
<comment type="catalytic activity">
    <reaction evidence="7 9 10">
        <text>2-(2-carboxy-4-methylthiazol-5-yl)ethyl phosphate + 4-amino-2-methyl-5-(diphosphooxymethyl)pyrimidine + 2 H(+) = thiamine phosphate + CO2 + diphosphate</text>
        <dbReference type="Rhea" id="RHEA:47848"/>
        <dbReference type="ChEBI" id="CHEBI:15378"/>
        <dbReference type="ChEBI" id="CHEBI:16526"/>
        <dbReference type="ChEBI" id="CHEBI:33019"/>
        <dbReference type="ChEBI" id="CHEBI:37575"/>
        <dbReference type="ChEBI" id="CHEBI:57841"/>
        <dbReference type="ChEBI" id="CHEBI:62890"/>
        <dbReference type="EC" id="2.5.1.3"/>
    </reaction>
</comment>
<dbReference type="InterPro" id="IPR034291">
    <property type="entry name" value="TMP_synthase"/>
</dbReference>
<comment type="pathway">
    <text evidence="1 9 11">Cofactor biosynthesis; thiamine diphosphate biosynthesis; thiamine phosphate from 4-amino-2-methyl-5-diphosphomethylpyrimidine and 4-methyl-5-(2-phosphoethyl)-thiazole: step 1/1.</text>
</comment>
<feature type="binding site" evidence="9">
    <location>
        <begin position="134"/>
        <end position="136"/>
    </location>
    <ligand>
        <name>2-[(2R,5Z)-2-carboxy-4-methylthiazol-5(2H)-ylidene]ethyl phosphate</name>
        <dbReference type="ChEBI" id="CHEBI:62899"/>
    </ligand>
</feature>
<dbReference type="GO" id="GO:0004789">
    <property type="term" value="F:thiamine-phosphate diphosphorylase activity"/>
    <property type="evidence" value="ECO:0007669"/>
    <property type="project" value="UniProtKB-UniRule"/>
</dbReference>
<feature type="binding site" evidence="9">
    <location>
        <begin position="37"/>
        <end position="41"/>
    </location>
    <ligand>
        <name>4-amino-2-methyl-5-(diphosphooxymethyl)pyrimidine</name>
        <dbReference type="ChEBI" id="CHEBI:57841"/>
    </ligand>
</feature>
<dbReference type="GO" id="GO:0009228">
    <property type="term" value="P:thiamine biosynthetic process"/>
    <property type="evidence" value="ECO:0007669"/>
    <property type="project" value="UniProtKB-KW"/>
</dbReference>
<dbReference type="HOGENOM" id="CLU_018272_3_3_6"/>
<dbReference type="EC" id="2.5.1.3" evidence="9"/>
<feature type="binding site" evidence="9">
    <location>
        <position position="70"/>
    </location>
    <ligand>
        <name>Mg(2+)</name>
        <dbReference type="ChEBI" id="CHEBI:18420"/>
    </ligand>
</feature>
<dbReference type="InterPro" id="IPR036206">
    <property type="entry name" value="ThiamineP_synth_sf"/>
</dbReference>
<feature type="binding site" evidence="9">
    <location>
        <begin position="186"/>
        <end position="187"/>
    </location>
    <ligand>
        <name>2-[(2R,5Z)-2-carboxy-4-methylthiazol-5(2H)-ylidene]ethyl phosphate</name>
        <dbReference type="ChEBI" id="CHEBI:62899"/>
    </ligand>
</feature>
<reference evidence="13 14" key="1">
    <citation type="journal article" date="2006" name="PLoS Biol.">
        <title>Metabolic complementarity and genomics of the dual bacterial symbiosis of sharpshooters.</title>
        <authorList>
            <person name="Wu D."/>
            <person name="Daugherty S.C."/>
            <person name="Van Aken S.E."/>
            <person name="Pai G.H."/>
            <person name="Watkins K.L."/>
            <person name="Khouri H."/>
            <person name="Tallon L.J."/>
            <person name="Zaborsky J.M."/>
            <person name="Dunbar H.E."/>
            <person name="Tran P.L."/>
            <person name="Moran N.A."/>
            <person name="Eisen J.A."/>
        </authorList>
    </citation>
    <scope>NUCLEOTIDE SEQUENCE [LARGE SCALE GENOMIC DNA]</scope>
    <source>
        <strain evidence="13">Hc</strain>
    </source>
</reference>
<evidence type="ECO:0000256" key="1">
    <source>
        <dbReference type="ARBA" id="ARBA00005165"/>
    </source>
</evidence>
<dbReference type="STRING" id="374463.BCI_0042"/>
<feature type="binding site" evidence="9">
    <location>
        <position position="137"/>
    </location>
    <ligand>
        <name>4-amino-2-methyl-5-(diphosphooxymethyl)pyrimidine</name>
        <dbReference type="ChEBI" id="CHEBI:57841"/>
    </ligand>
</feature>
<dbReference type="OrthoDB" id="9789949at2"/>
<protein>
    <recommendedName>
        <fullName evidence="9">Thiamine-phosphate synthase</fullName>
        <shortName evidence="9">TP synthase</shortName>
        <shortName evidence="9">TPS</shortName>
        <ecNumber evidence="9">2.5.1.3</ecNumber>
    </recommendedName>
    <alternativeName>
        <fullName evidence="9">Thiamine-phosphate pyrophosphorylase</fullName>
        <shortName evidence="9">TMP pyrophosphorylase</shortName>
        <shortName evidence="9">TMP-PPase</shortName>
    </alternativeName>
</protein>
<evidence type="ECO:0000256" key="6">
    <source>
        <dbReference type="ARBA" id="ARBA00047334"/>
    </source>
</evidence>
<name>Q1LU44_BAUCH</name>
<evidence type="ECO:0000256" key="10">
    <source>
        <dbReference type="RuleBase" id="RU003826"/>
    </source>
</evidence>
<dbReference type="HAMAP" id="MF_00097">
    <property type="entry name" value="TMP_synthase"/>
    <property type="match status" value="1"/>
</dbReference>
<dbReference type="UniPathway" id="UPA00060">
    <property type="reaction ID" value="UER00141"/>
</dbReference>
<dbReference type="EMBL" id="CP000238">
    <property type="protein sequence ID" value="ABF14139.1"/>
    <property type="molecule type" value="Genomic_DNA"/>
</dbReference>
<comment type="function">
    <text evidence="9">Condenses 4-methyl-5-(beta-hydroxyethyl)thiazole monophosphate (THZ-P) and 2-methyl-4-amino-5-hydroxymethyl pyrimidine pyrophosphate (HMP-PP) to form thiamine monophosphate (TMP).</text>
</comment>
<dbReference type="PANTHER" id="PTHR20857">
    <property type="entry name" value="THIAMINE-PHOSPHATE PYROPHOSPHORYLASE"/>
    <property type="match status" value="1"/>
</dbReference>
<comment type="cofactor">
    <cofactor evidence="9">
        <name>Mg(2+)</name>
        <dbReference type="ChEBI" id="CHEBI:18420"/>
    </cofactor>
    <text evidence="9">Binds 1 Mg(2+) ion per subunit.</text>
</comment>
<feature type="binding site" evidence="9">
    <location>
        <position position="108"/>
    </location>
    <ligand>
        <name>4-amino-2-methyl-5-(diphosphooxymethyl)pyrimidine</name>
        <dbReference type="ChEBI" id="CHEBI:57841"/>
    </ligand>
</feature>
<keyword evidence="2 9" id="KW-0808">Transferase</keyword>
<dbReference type="Gene3D" id="3.20.20.70">
    <property type="entry name" value="Aldolase class I"/>
    <property type="match status" value="1"/>
</dbReference>
<dbReference type="GO" id="GO:0009229">
    <property type="term" value="P:thiamine diphosphate biosynthetic process"/>
    <property type="evidence" value="ECO:0007669"/>
    <property type="project" value="UniProtKB-UniRule"/>
</dbReference>
<feature type="domain" description="Thiamine phosphate synthase/TenI" evidence="12">
    <location>
        <begin position="21"/>
        <end position="189"/>
    </location>
</feature>
<dbReference type="RefSeq" id="WP_011520253.1">
    <property type="nucleotide sequence ID" value="NC_007984.1"/>
</dbReference>
<feature type="binding site" evidence="9">
    <location>
        <position position="69"/>
    </location>
    <ligand>
        <name>4-amino-2-methyl-5-(diphosphooxymethyl)pyrimidine</name>
        <dbReference type="ChEBI" id="CHEBI:57841"/>
    </ligand>
</feature>
<evidence type="ECO:0000256" key="4">
    <source>
        <dbReference type="ARBA" id="ARBA00022842"/>
    </source>
</evidence>
<evidence type="ECO:0000313" key="14">
    <source>
        <dbReference type="Proteomes" id="UP000002427"/>
    </source>
</evidence>
<feature type="binding site" evidence="9">
    <location>
        <position position="89"/>
    </location>
    <ligand>
        <name>Mg(2+)</name>
        <dbReference type="ChEBI" id="CHEBI:18420"/>
    </ligand>
</feature>
<evidence type="ECO:0000256" key="11">
    <source>
        <dbReference type="RuleBase" id="RU004253"/>
    </source>
</evidence>
<feature type="binding site" evidence="9">
    <location>
        <position position="166"/>
    </location>
    <ligand>
        <name>2-[(2R,5Z)-2-carboxy-4-methylthiazol-5(2H)-ylidene]ethyl phosphate</name>
        <dbReference type="ChEBI" id="CHEBI:62899"/>
    </ligand>
</feature>
<dbReference type="NCBIfam" id="TIGR00693">
    <property type="entry name" value="thiE"/>
    <property type="match status" value="1"/>
</dbReference>
<dbReference type="PANTHER" id="PTHR20857:SF15">
    <property type="entry name" value="THIAMINE-PHOSPHATE SYNTHASE"/>
    <property type="match status" value="1"/>
</dbReference>
<evidence type="ECO:0000256" key="5">
    <source>
        <dbReference type="ARBA" id="ARBA00022977"/>
    </source>
</evidence>
<evidence type="ECO:0000256" key="3">
    <source>
        <dbReference type="ARBA" id="ARBA00022723"/>
    </source>
</evidence>
<dbReference type="KEGG" id="bci:BCI_0042"/>
<evidence type="ECO:0000313" key="13">
    <source>
        <dbReference type="EMBL" id="ABF14139.1"/>
    </source>
</evidence>
<comment type="catalytic activity">
    <reaction evidence="8 9 10">
        <text>2-[(2R,5Z)-2-carboxy-4-methylthiazol-5(2H)-ylidene]ethyl phosphate + 4-amino-2-methyl-5-(diphosphooxymethyl)pyrimidine + 2 H(+) = thiamine phosphate + CO2 + diphosphate</text>
        <dbReference type="Rhea" id="RHEA:47844"/>
        <dbReference type="ChEBI" id="CHEBI:15378"/>
        <dbReference type="ChEBI" id="CHEBI:16526"/>
        <dbReference type="ChEBI" id="CHEBI:33019"/>
        <dbReference type="ChEBI" id="CHEBI:37575"/>
        <dbReference type="ChEBI" id="CHEBI:57841"/>
        <dbReference type="ChEBI" id="CHEBI:62899"/>
        <dbReference type="EC" id="2.5.1.3"/>
    </reaction>
</comment>
<keyword evidence="3 9" id="KW-0479">Metal-binding</keyword>
<dbReference type="InterPro" id="IPR013785">
    <property type="entry name" value="Aldolase_TIM"/>
</dbReference>
<keyword evidence="4 9" id="KW-0460">Magnesium</keyword>
<dbReference type="AlphaFoldDB" id="Q1LU44"/>
<dbReference type="GO" id="GO:0000287">
    <property type="term" value="F:magnesium ion binding"/>
    <property type="evidence" value="ECO:0007669"/>
    <property type="project" value="UniProtKB-UniRule"/>
</dbReference>
<keyword evidence="5 9" id="KW-0784">Thiamine biosynthesis</keyword>
<evidence type="ECO:0000259" key="12">
    <source>
        <dbReference type="Pfam" id="PF02581"/>
    </source>
</evidence>
<dbReference type="SUPFAM" id="SSF51391">
    <property type="entry name" value="Thiamin phosphate synthase"/>
    <property type="match status" value="1"/>
</dbReference>
<keyword evidence="14" id="KW-1185">Reference proteome</keyword>
<evidence type="ECO:0000256" key="8">
    <source>
        <dbReference type="ARBA" id="ARBA00047883"/>
    </source>
</evidence>
<proteinExistence type="inferred from homology"/>
<comment type="similarity">
    <text evidence="9 10">Belongs to the thiamine-phosphate synthase family.</text>
</comment>
<gene>
    <name evidence="9 13" type="primary">thiE</name>
    <name evidence="13" type="ordered locus">BCI_0042</name>
</gene>
<sequence length="214" mass="24044">MLTDKYLDLPNRLGLYPIIDSLVWLVRMLDLGITTIQLRIKDKSEAEVEPDIEAAIVLGRRYNARVFINDYWRLAIRHSAYGVHLGQEDINKADIHAINHAGLFWGISTHNEEELMRAITYGPSYIALGHIFPTTTKIMHSRPQGLKNLRKLVTKSRNLPTVAIGGISATKIDSVLECGVGSIAVVSAITRAPDWHKATINILNKIKHWQSIYA</sequence>
<organism evidence="13 14">
    <name type="scientific">Baumannia cicadellinicola subsp. Homalodisca coagulata</name>
    <dbReference type="NCBI Taxonomy" id="374463"/>
    <lineage>
        <taxon>Bacteria</taxon>
        <taxon>Pseudomonadati</taxon>
        <taxon>Pseudomonadota</taxon>
        <taxon>Gammaproteobacteria</taxon>
        <taxon>Candidatus Palibaumannia</taxon>
    </lineage>
</organism>
<dbReference type="Proteomes" id="UP000002427">
    <property type="component" value="Chromosome"/>
</dbReference>
<comment type="catalytic activity">
    <reaction evidence="6 9 10">
        <text>4-methyl-5-(2-phosphooxyethyl)-thiazole + 4-amino-2-methyl-5-(diphosphooxymethyl)pyrimidine + H(+) = thiamine phosphate + diphosphate</text>
        <dbReference type="Rhea" id="RHEA:22328"/>
        <dbReference type="ChEBI" id="CHEBI:15378"/>
        <dbReference type="ChEBI" id="CHEBI:33019"/>
        <dbReference type="ChEBI" id="CHEBI:37575"/>
        <dbReference type="ChEBI" id="CHEBI:57841"/>
        <dbReference type="ChEBI" id="CHEBI:58296"/>
        <dbReference type="EC" id="2.5.1.3"/>
    </reaction>
</comment>
<accession>Q1LU44</accession>
<dbReference type="CDD" id="cd00564">
    <property type="entry name" value="TMP_TenI"/>
    <property type="match status" value="1"/>
</dbReference>
<evidence type="ECO:0000256" key="2">
    <source>
        <dbReference type="ARBA" id="ARBA00022679"/>
    </source>
</evidence>
<evidence type="ECO:0000256" key="7">
    <source>
        <dbReference type="ARBA" id="ARBA00047851"/>
    </source>
</evidence>
<dbReference type="NCBIfam" id="NF002904">
    <property type="entry name" value="PRK03512.1"/>
    <property type="match status" value="1"/>
</dbReference>
<evidence type="ECO:0000256" key="9">
    <source>
        <dbReference type="HAMAP-Rule" id="MF_00097"/>
    </source>
</evidence>
<dbReference type="FunFam" id="3.20.20.70:FF:000064">
    <property type="entry name" value="Thiamine-phosphate synthase"/>
    <property type="match status" value="1"/>
</dbReference>